<feature type="active site" description="Proton acceptor" evidence="1">
    <location>
        <position position="33"/>
    </location>
</feature>
<proteinExistence type="predicted"/>
<evidence type="ECO:0000256" key="1">
    <source>
        <dbReference type="PIRSR" id="PIRSR016487-1"/>
    </source>
</evidence>
<dbReference type="InterPro" id="IPR033469">
    <property type="entry name" value="CYTH-like_dom_sf"/>
</dbReference>
<dbReference type="PANTHER" id="PTHR40114:SF1">
    <property type="entry name" value="SLR0698 PROTEIN"/>
    <property type="match status" value="1"/>
</dbReference>
<dbReference type="AlphaFoldDB" id="A0A933KYH4"/>
<sequence>MSQGSTEIERKFLVVGDAWRKKARGPTHIAQGYLARGRKATIRVRIKDGKSATLTIKSREAGASRSEFEYRVSLKDARAMMALCGTSRIEKQRYEVPQGKLVWEIDVFIGRPDGLVLAEIELEHEDQMVALPAWIGAEVTDDPRYRNSSLVDDA</sequence>
<organism evidence="3 4">
    <name type="scientific">Devosia nanyangense</name>
    <dbReference type="NCBI Taxonomy" id="1228055"/>
    <lineage>
        <taxon>Bacteria</taxon>
        <taxon>Pseudomonadati</taxon>
        <taxon>Pseudomonadota</taxon>
        <taxon>Alphaproteobacteria</taxon>
        <taxon>Hyphomicrobiales</taxon>
        <taxon>Devosiaceae</taxon>
        <taxon>Devosia</taxon>
    </lineage>
</organism>
<dbReference type="Proteomes" id="UP000782610">
    <property type="component" value="Unassembled WGS sequence"/>
</dbReference>
<dbReference type="PIRSF" id="PIRSF016487">
    <property type="entry name" value="CYTH_UCP016487"/>
    <property type="match status" value="1"/>
</dbReference>
<dbReference type="Pfam" id="PF01928">
    <property type="entry name" value="CYTH"/>
    <property type="match status" value="1"/>
</dbReference>
<feature type="domain" description="CYTH" evidence="2">
    <location>
        <begin position="5"/>
        <end position="152"/>
    </location>
</feature>
<dbReference type="PROSITE" id="PS51707">
    <property type="entry name" value="CYTH"/>
    <property type="match status" value="1"/>
</dbReference>
<comment type="caution">
    <text evidence="3">The sequence shown here is derived from an EMBL/GenBank/DDBJ whole genome shotgun (WGS) entry which is preliminary data.</text>
</comment>
<dbReference type="CDD" id="cd07891">
    <property type="entry name" value="CYTH-like_CthTTM-like_1"/>
    <property type="match status" value="1"/>
</dbReference>
<dbReference type="SUPFAM" id="SSF55154">
    <property type="entry name" value="CYTH-like phosphatases"/>
    <property type="match status" value="1"/>
</dbReference>
<evidence type="ECO:0000259" key="2">
    <source>
        <dbReference type="PROSITE" id="PS51707"/>
    </source>
</evidence>
<dbReference type="InterPro" id="IPR023577">
    <property type="entry name" value="CYTH_domain"/>
</dbReference>
<dbReference type="PANTHER" id="PTHR40114">
    <property type="entry name" value="SLR0698 PROTEIN"/>
    <property type="match status" value="1"/>
</dbReference>
<reference evidence="3" key="1">
    <citation type="submission" date="2020-07" db="EMBL/GenBank/DDBJ databases">
        <title>Huge and variable diversity of episymbiotic CPR bacteria and DPANN archaea in groundwater ecosystems.</title>
        <authorList>
            <person name="He C.Y."/>
            <person name="Keren R."/>
            <person name="Whittaker M."/>
            <person name="Farag I.F."/>
            <person name="Doudna J."/>
            <person name="Cate J.H.D."/>
            <person name="Banfield J.F."/>
        </authorList>
    </citation>
    <scope>NUCLEOTIDE SEQUENCE</scope>
    <source>
        <strain evidence="3">NC_groundwater_1586_Pr3_B-0.1um_66_15</strain>
    </source>
</reference>
<protein>
    <submittedName>
        <fullName evidence="3">CYTH domain-containing protein</fullName>
    </submittedName>
</protein>
<evidence type="ECO:0000313" key="3">
    <source>
        <dbReference type="EMBL" id="MBI4920924.1"/>
    </source>
</evidence>
<evidence type="ECO:0000313" key="4">
    <source>
        <dbReference type="Proteomes" id="UP000782610"/>
    </source>
</evidence>
<dbReference type="Gene3D" id="2.40.320.10">
    <property type="entry name" value="Hypothetical Protein Pfu-838710-001"/>
    <property type="match status" value="1"/>
</dbReference>
<name>A0A933KYH4_9HYPH</name>
<dbReference type="SMART" id="SM01118">
    <property type="entry name" value="CYTH"/>
    <property type="match status" value="1"/>
</dbReference>
<gene>
    <name evidence="3" type="ORF">HY834_04190</name>
</gene>
<accession>A0A933KYH4</accession>
<dbReference type="InterPro" id="IPR012042">
    <property type="entry name" value="NeuTTM/CthTTM-like"/>
</dbReference>
<dbReference type="EMBL" id="JACRAF010000015">
    <property type="protein sequence ID" value="MBI4920924.1"/>
    <property type="molecule type" value="Genomic_DNA"/>
</dbReference>